<sequence>MSRRTDTRDRMLSTAAELFHTQGYHATGLNQLLSAGGAPKGSLYFHFPGGKEQLAAEALAISGGRLHDVLRQTLETADGPGAAIETLIGHLAETLAASEFRRGCPLSTVALDAADSEPIRRACAEGFGSWQAVFEDALTGAGIAARRAGELATVVLAAVEGALLLAKTRHDTAPLRAVAAHLRITIEGELR</sequence>
<dbReference type="InterPro" id="IPR009057">
    <property type="entry name" value="Homeodomain-like_sf"/>
</dbReference>
<evidence type="ECO:0000256" key="4">
    <source>
        <dbReference type="PROSITE-ProRule" id="PRU00335"/>
    </source>
</evidence>
<dbReference type="AlphaFoldDB" id="A0A318LAX2"/>
<dbReference type="OrthoDB" id="4567939at2"/>
<dbReference type="RefSeq" id="WP_110343409.1">
    <property type="nucleotide sequence ID" value="NZ_JBHVKT010000103.1"/>
</dbReference>
<keyword evidence="2 4" id="KW-0238">DNA-binding</keyword>
<dbReference type="Proteomes" id="UP000247892">
    <property type="component" value="Unassembled WGS sequence"/>
</dbReference>
<proteinExistence type="predicted"/>
<dbReference type="InterPro" id="IPR001647">
    <property type="entry name" value="HTH_TetR"/>
</dbReference>
<dbReference type="InterPro" id="IPR054156">
    <property type="entry name" value="YxaF_TetR_C"/>
</dbReference>
<dbReference type="InterPro" id="IPR036271">
    <property type="entry name" value="Tet_transcr_reg_TetR-rel_C_sf"/>
</dbReference>
<keyword evidence="3" id="KW-0804">Transcription</keyword>
<dbReference type="Pfam" id="PF21993">
    <property type="entry name" value="TetR_C_13_2"/>
    <property type="match status" value="1"/>
</dbReference>
<feature type="DNA-binding region" description="H-T-H motif" evidence="4">
    <location>
        <begin position="28"/>
        <end position="47"/>
    </location>
</feature>
<dbReference type="EMBL" id="MASU01000018">
    <property type="protein sequence ID" value="PXY20066.1"/>
    <property type="molecule type" value="Genomic_DNA"/>
</dbReference>
<dbReference type="PANTHER" id="PTHR47506:SF3">
    <property type="entry name" value="HTH-TYPE TRANSCRIPTIONAL REGULATOR LMRA"/>
    <property type="match status" value="1"/>
</dbReference>
<dbReference type="GO" id="GO:0003677">
    <property type="term" value="F:DNA binding"/>
    <property type="evidence" value="ECO:0007669"/>
    <property type="project" value="UniProtKB-UniRule"/>
</dbReference>
<dbReference type="Gene3D" id="1.10.357.10">
    <property type="entry name" value="Tetracycline Repressor, domain 2"/>
    <property type="match status" value="1"/>
</dbReference>
<accession>A0A318LAX2</accession>
<comment type="caution">
    <text evidence="6">The sequence shown here is derived from an EMBL/GenBank/DDBJ whole genome shotgun (WGS) entry which is preliminary data.</text>
</comment>
<dbReference type="Pfam" id="PF00440">
    <property type="entry name" value="TetR_N"/>
    <property type="match status" value="1"/>
</dbReference>
<dbReference type="PROSITE" id="PS50977">
    <property type="entry name" value="HTH_TETR_2"/>
    <property type="match status" value="1"/>
</dbReference>
<feature type="domain" description="HTH tetR-type" evidence="5">
    <location>
        <begin position="5"/>
        <end position="65"/>
    </location>
</feature>
<evidence type="ECO:0000256" key="1">
    <source>
        <dbReference type="ARBA" id="ARBA00023015"/>
    </source>
</evidence>
<keyword evidence="1" id="KW-0805">Transcription regulation</keyword>
<dbReference type="SUPFAM" id="SSF46689">
    <property type="entry name" value="Homeodomain-like"/>
    <property type="match status" value="1"/>
</dbReference>
<protein>
    <submittedName>
        <fullName evidence="6">TetR family transcriptional regulator</fullName>
    </submittedName>
</protein>
<dbReference type="PANTHER" id="PTHR47506">
    <property type="entry name" value="TRANSCRIPTIONAL REGULATORY PROTEIN"/>
    <property type="match status" value="1"/>
</dbReference>
<evidence type="ECO:0000259" key="5">
    <source>
        <dbReference type="PROSITE" id="PS50977"/>
    </source>
</evidence>
<dbReference type="SUPFAM" id="SSF48498">
    <property type="entry name" value="Tetracyclin repressor-like, C-terminal domain"/>
    <property type="match status" value="1"/>
</dbReference>
<organism evidence="6 7">
    <name type="scientific">Prauserella flavalba</name>
    <dbReference type="NCBI Taxonomy" id="1477506"/>
    <lineage>
        <taxon>Bacteria</taxon>
        <taxon>Bacillati</taxon>
        <taxon>Actinomycetota</taxon>
        <taxon>Actinomycetes</taxon>
        <taxon>Pseudonocardiales</taxon>
        <taxon>Pseudonocardiaceae</taxon>
        <taxon>Prauserella</taxon>
    </lineage>
</organism>
<evidence type="ECO:0000313" key="6">
    <source>
        <dbReference type="EMBL" id="PXY20066.1"/>
    </source>
</evidence>
<gene>
    <name evidence="6" type="ORF">BA062_34355</name>
</gene>
<dbReference type="PRINTS" id="PR00455">
    <property type="entry name" value="HTHTETR"/>
</dbReference>
<evidence type="ECO:0000313" key="7">
    <source>
        <dbReference type="Proteomes" id="UP000247892"/>
    </source>
</evidence>
<name>A0A318LAX2_9PSEU</name>
<keyword evidence="7" id="KW-1185">Reference proteome</keyword>
<evidence type="ECO:0000256" key="3">
    <source>
        <dbReference type="ARBA" id="ARBA00023163"/>
    </source>
</evidence>
<evidence type="ECO:0000256" key="2">
    <source>
        <dbReference type="ARBA" id="ARBA00023125"/>
    </source>
</evidence>
<reference evidence="6 7" key="1">
    <citation type="submission" date="2016-07" db="EMBL/GenBank/DDBJ databases">
        <title>Draft genome sequence of Prauserella sp. YIM 121212, isolated from alkaline soil.</title>
        <authorList>
            <person name="Ruckert C."/>
            <person name="Albersmeier A."/>
            <person name="Jiang C.-L."/>
            <person name="Jiang Y."/>
            <person name="Kalinowski J."/>
            <person name="Schneider O."/>
            <person name="Winkler A."/>
            <person name="Zotchev S.B."/>
        </authorList>
    </citation>
    <scope>NUCLEOTIDE SEQUENCE [LARGE SCALE GENOMIC DNA]</scope>
    <source>
        <strain evidence="6 7">YIM 121212</strain>
    </source>
</reference>